<name>A0A0A8Y8A9_ARUDO</name>
<dbReference type="AlphaFoldDB" id="A0A0A8Y8A9"/>
<evidence type="ECO:0000313" key="2">
    <source>
        <dbReference type="EMBL" id="JAD21460.1"/>
    </source>
</evidence>
<reference evidence="2" key="2">
    <citation type="journal article" date="2015" name="Data Brief">
        <title>Shoot transcriptome of the giant reed, Arundo donax.</title>
        <authorList>
            <person name="Barrero R.A."/>
            <person name="Guerrero F.D."/>
            <person name="Moolhuijzen P."/>
            <person name="Goolsby J.A."/>
            <person name="Tidwell J."/>
            <person name="Bellgard S.E."/>
            <person name="Bellgard M.I."/>
        </authorList>
    </citation>
    <scope>NUCLEOTIDE SEQUENCE</scope>
    <source>
        <tissue evidence="2">Shoot tissue taken approximately 20 cm above the soil surface</tissue>
    </source>
</reference>
<evidence type="ECO:0000256" key="1">
    <source>
        <dbReference type="SAM" id="MobiDB-lite"/>
    </source>
</evidence>
<feature type="compositionally biased region" description="Basic and acidic residues" evidence="1">
    <location>
        <begin position="1"/>
        <end position="12"/>
    </location>
</feature>
<proteinExistence type="predicted"/>
<sequence>MPDFTRPFEPKRSIKPQTIPRKPRFHPRLMRNISKT</sequence>
<feature type="region of interest" description="Disordered" evidence="1">
    <location>
        <begin position="1"/>
        <end position="36"/>
    </location>
</feature>
<dbReference type="EMBL" id="GBRH01276435">
    <property type="protein sequence ID" value="JAD21460.1"/>
    <property type="molecule type" value="Transcribed_RNA"/>
</dbReference>
<accession>A0A0A8Y8A9</accession>
<organism evidence="2">
    <name type="scientific">Arundo donax</name>
    <name type="common">Giant reed</name>
    <name type="synonym">Donax arundinaceus</name>
    <dbReference type="NCBI Taxonomy" id="35708"/>
    <lineage>
        <taxon>Eukaryota</taxon>
        <taxon>Viridiplantae</taxon>
        <taxon>Streptophyta</taxon>
        <taxon>Embryophyta</taxon>
        <taxon>Tracheophyta</taxon>
        <taxon>Spermatophyta</taxon>
        <taxon>Magnoliopsida</taxon>
        <taxon>Liliopsida</taxon>
        <taxon>Poales</taxon>
        <taxon>Poaceae</taxon>
        <taxon>PACMAD clade</taxon>
        <taxon>Arundinoideae</taxon>
        <taxon>Arundineae</taxon>
        <taxon>Arundo</taxon>
    </lineage>
</organism>
<protein>
    <submittedName>
        <fullName evidence="2">Uncharacterized protein</fullName>
    </submittedName>
</protein>
<reference evidence="2" key="1">
    <citation type="submission" date="2014-09" db="EMBL/GenBank/DDBJ databases">
        <authorList>
            <person name="Magalhaes I.L.F."/>
            <person name="Oliveira U."/>
            <person name="Santos F.R."/>
            <person name="Vidigal T.H.D.A."/>
            <person name="Brescovit A.D."/>
            <person name="Santos A.J."/>
        </authorList>
    </citation>
    <scope>NUCLEOTIDE SEQUENCE</scope>
    <source>
        <tissue evidence="2">Shoot tissue taken approximately 20 cm above the soil surface</tissue>
    </source>
</reference>